<gene>
    <name evidence="2" type="ORF">AVDCRST_MAG72-2410</name>
</gene>
<keyword evidence="1" id="KW-0472">Membrane</keyword>
<evidence type="ECO:0000313" key="2">
    <source>
        <dbReference type="EMBL" id="CAA9362633.1"/>
    </source>
</evidence>
<dbReference type="AlphaFoldDB" id="A0A6J4MP81"/>
<dbReference type="EMBL" id="CADCUJ010000101">
    <property type="protein sequence ID" value="CAA9362633.1"/>
    <property type="molecule type" value="Genomic_DNA"/>
</dbReference>
<keyword evidence="1" id="KW-1133">Transmembrane helix</keyword>
<sequence>MRRQDFLAALRFEVDFFAVDFLAGLFFAVDFFAVDFLAGLVLAVDFFAVDFLAGLFFAVDFFAGLFFAVVFLAVLEELDFLAGVDLTADRAGALAAETVALGSFLAPDTTAFRSAPALNLGIEVFLALIRSPVRGLRTQRDWRTRFSNEPKPVIATFSPLATSRVMVSSTDSRACEAALRLPSKRAARVSTN</sequence>
<accession>A0A6J4MP81</accession>
<organism evidence="2">
    <name type="scientific">uncultured Nocardioidaceae bacterium</name>
    <dbReference type="NCBI Taxonomy" id="253824"/>
    <lineage>
        <taxon>Bacteria</taxon>
        <taxon>Bacillati</taxon>
        <taxon>Actinomycetota</taxon>
        <taxon>Actinomycetes</taxon>
        <taxon>Propionibacteriales</taxon>
        <taxon>Nocardioidaceae</taxon>
        <taxon>environmental samples</taxon>
    </lineage>
</organism>
<protein>
    <submittedName>
        <fullName evidence="2">Uncharacterized protein</fullName>
    </submittedName>
</protein>
<feature type="transmembrane region" description="Helical" evidence="1">
    <location>
        <begin position="55"/>
        <end position="75"/>
    </location>
</feature>
<reference evidence="2" key="1">
    <citation type="submission" date="2020-02" db="EMBL/GenBank/DDBJ databases">
        <authorList>
            <person name="Meier V. D."/>
        </authorList>
    </citation>
    <scope>NUCLEOTIDE SEQUENCE</scope>
    <source>
        <strain evidence="2">AVDCRST_MAG72</strain>
    </source>
</reference>
<name>A0A6J4MP81_9ACTN</name>
<feature type="transmembrane region" description="Helical" evidence="1">
    <location>
        <begin position="21"/>
        <end position="49"/>
    </location>
</feature>
<proteinExistence type="predicted"/>
<keyword evidence="1" id="KW-0812">Transmembrane</keyword>
<evidence type="ECO:0000256" key="1">
    <source>
        <dbReference type="SAM" id="Phobius"/>
    </source>
</evidence>